<dbReference type="InterPro" id="IPR057574">
    <property type="entry name" value="nSTAND_NTPase5_dom"/>
</dbReference>
<name>A0A4R4P8E7_9ACTN</name>
<keyword evidence="2" id="KW-0067">ATP-binding</keyword>
<dbReference type="GO" id="GO:0005524">
    <property type="term" value="F:ATP binding"/>
    <property type="evidence" value="ECO:0007669"/>
    <property type="project" value="UniProtKB-KW"/>
</dbReference>
<protein>
    <submittedName>
        <fullName evidence="2">ATP-binding protein</fullName>
    </submittedName>
</protein>
<comment type="caution">
    <text evidence="2">The sequence shown here is derived from an EMBL/GenBank/DDBJ whole genome shotgun (WGS) entry which is preliminary data.</text>
</comment>
<dbReference type="OrthoDB" id="3645759at2"/>
<dbReference type="Pfam" id="PF25199">
    <property type="entry name" value="nSTAND_NTPase5"/>
    <property type="match status" value="1"/>
</dbReference>
<dbReference type="InterPro" id="IPR027417">
    <property type="entry name" value="P-loop_NTPase"/>
</dbReference>
<feature type="domain" description="Novel STAND NTPase 5" evidence="1">
    <location>
        <begin position="213"/>
        <end position="314"/>
    </location>
</feature>
<evidence type="ECO:0000259" key="1">
    <source>
        <dbReference type="Pfam" id="PF25199"/>
    </source>
</evidence>
<keyword evidence="3" id="KW-1185">Reference proteome</keyword>
<sequence length="1074" mass="119802">MTDPKISLLPFNHLHWEDFERLLLDIAQVVDELVEARRYGMPGQEQAGIDVVGRSRDGDWYAYQAKKVARLERAQAHKALDAFARGRQPFGARRLVIATACQGTRAEVSDLIHEYQANHPNLKFDQVWDAEYLSTILRSHPYIVSRYFGDAVAGRFCDAAAPSRTKPTSVLTHEEMLRGLRSRHTFLLGSELPFVGPGSDHEADPARLLSRLPALDPPGVLLVGPAGAGKTRTCFEVAARAHAAGWRVLHVPAGSEVTVEQLSADVLRPDRGRILLVFDHIDGCSQLDLRAMADRFLADAKRSGMDVTFLASTRPGSRDDLMEQRGAGFLFKLVRLRDDRTYRSQVAGHIIHSVAPGAVRELGEAAMARICGQRPIITLLTARAIERYLADGRRVPDVVSSHVGQLRPWLRDALRHDQLTRTNASRQGPLDVAEPSAQELACVVAAAACPQPRVAVEAAVNELPGADFGALAVTQLLRLGWLEEASGQLVTVHDIVTDELVVQSMLPPPSHSIHEPSATAVCAALSRNGRSFALLAEHLRRVMVDLSAQTERHQAADLEHFCWQWLIQHRVRLGELLACAGGDGEHALLTMVLERPWCGAGAEHWEELVSPWLARAEARHEATSFLATVLRSENAPAAGVTAALSWLSRHRTQTDADQVMRALLGRTDLTPTQHRFVLEHAMAWVEDRPRWSATPEVLCRLLTGAVTLTERIKAARCALGWLRRDRNPQPHTFRVVRLLLTLEDLPTEIRDSTVSTALAWVEAHDQDGAPVLRTLLRIKTLTEPQRHQVGVTSLRWLQEHPARPSRRPLIHALLDGDHARECLEILWSQIHDNETDPIVIHRMLEDERISTEQARFIIGQAFGWLQSTEPAAHRRLVLTALMHRHDLTAEESACLTGHAMALVDTDPDPKFLTVVLHRASSLNAEQIRRIVAVTVEQYRAQRSLKLKRPLVNALLQRSDLDSDEVRMVVELALGHLDADASLKRGDILISLLERTDLLSNERERAFSQALFWLDGGKTISNVRYPFLLIRLLRRADLPSPTAAACEYHAREWLATASSNDKRAQEIINHLPYRN</sequence>
<organism evidence="2 3">
    <name type="scientific">Actinomadura bangladeshensis</name>
    <dbReference type="NCBI Taxonomy" id="453573"/>
    <lineage>
        <taxon>Bacteria</taxon>
        <taxon>Bacillati</taxon>
        <taxon>Actinomycetota</taxon>
        <taxon>Actinomycetes</taxon>
        <taxon>Streptosporangiales</taxon>
        <taxon>Thermomonosporaceae</taxon>
        <taxon>Actinomadura</taxon>
    </lineage>
</organism>
<evidence type="ECO:0000313" key="2">
    <source>
        <dbReference type="EMBL" id="TDC18299.1"/>
    </source>
</evidence>
<reference evidence="2 3" key="1">
    <citation type="submission" date="2019-03" db="EMBL/GenBank/DDBJ databases">
        <title>Draft genome sequences of novel Actinobacteria.</title>
        <authorList>
            <person name="Sahin N."/>
            <person name="Ay H."/>
            <person name="Saygin H."/>
        </authorList>
    </citation>
    <scope>NUCLEOTIDE SEQUENCE [LARGE SCALE GENOMIC DNA]</scope>
    <source>
        <strain evidence="2 3">DSM 45347</strain>
    </source>
</reference>
<evidence type="ECO:0000313" key="3">
    <source>
        <dbReference type="Proteomes" id="UP000295431"/>
    </source>
</evidence>
<dbReference type="AlphaFoldDB" id="A0A4R4P8E7"/>
<dbReference type="Proteomes" id="UP000295431">
    <property type="component" value="Unassembled WGS sequence"/>
</dbReference>
<proteinExistence type="predicted"/>
<dbReference type="EMBL" id="SMJW01000021">
    <property type="protein sequence ID" value="TDC18299.1"/>
    <property type="molecule type" value="Genomic_DNA"/>
</dbReference>
<dbReference type="SUPFAM" id="SSF52540">
    <property type="entry name" value="P-loop containing nucleoside triphosphate hydrolases"/>
    <property type="match status" value="1"/>
</dbReference>
<dbReference type="RefSeq" id="WP_131938119.1">
    <property type="nucleotide sequence ID" value="NZ_BAAAMX010000016.1"/>
</dbReference>
<gene>
    <name evidence="2" type="ORF">E1284_06750</name>
</gene>
<keyword evidence="2" id="KW-0547">Nucleotide-binding</keyword>
<accession>A0A4R4P8E7</accession>